<evidence type="ECO:0000313" key="3">
    <source>
        <dbReference type="Proteomes" id="UP001175261"/>
    </source>
</evidence>
<dbReference type="Proteomes" id="UP001175261">
    <property type="component" value="Unassembled WGS sequence"/>
</dbReference>
<comment type="subcellular location">
    <subcellularLocation>
        <location evidence="1">Mitochondrion</location>
    </subcellularLocation>
</comment>
<dbReference type="SUPFAM" id="SSF89095">
    <property type="entry name" value="GatB/YqeY motif"/>
    <property type="match status" value="1"/>
</dbReference>
<dbReference type="InterPro" id="IPR019004">
    <property type="entry name" value="YqeY/Aim41"/>
</dbReference>
<dbReference type="PANTHER" id="PTHR43857:SF1">
    <property type="entry name" value="YJGH FAMILY PROTEIN"/>
    <property type="match status" value="1"/>
</dbReference>
<dbReference type="InterPro" id="IPR035959">
    <property type="entry name" value="RutC-like_sf"/>
</dbReference>
<keyword evidence="1" id="KW-0496">Mitochondrion</keyword>
<protein>
    <recommendedName>
        <fullName evidence="1">Altered inheritance of mitochondria protein 41</fullName>
    </recommendedName>
</protein>
<dbReference type="Gene3D" id="1.10.10.410">
    <property type="match status" value="1"/>
</dbReference>
<dbReference type="InterPro" id="IPR003789">
    <property type="entry name" value="Asn/Gln_tRNA_amidoTrase-B-like"/>
</dbReference>
<proteinExistence type="inferred from homology"/>
<comment type="similarity">
    <text evidence="1">Belongs to the AIM41 family.</text>
</comment>
<dbReference type="InterPro" id="IPR023168">
    <property type="entry name" value="GatB_Yqey_C_2"/>
</dbReference>
<reference evidence="2" key="1">
    <citation type="submission" date="2022-10" db="EMBL/GenBank/DDBJ databases">
        <title>Determination and structural analysis of whole genome sequence of Sarocladium strictum F4-1.</title>
        <authorList>
            <person name="Hu L."/>
            <person name="Jiang Y."/>
        </authorList>
    </citation>
    <scope>NUCLEOTIDE SEQUENCE</scope>
    <source>
        <strain evidence="2">F4-1</strain>
    </source>
</reference>
<gene>
    <name evidence="1" type="primary">AIM41</name>
    <name evidence="2" type="ORF">NLU13_0770</name>
</gene>
<evidence type="ECO:0000313" key="2">
    <source>
        <dbReference type="EMBL" id="KAK0391269.1"/>
    </source>
</evidence>
<keyword evidence="3" id="KW-1185">Reference proteome</keyword>
<comment type="caution">
    <text evidence="2">The sequence shown here is derived from an EMBL/GenBank/DDBJ whole genome shotgun (WGS) entry which is preliminary data.</text>
</comment>
<sequence>MAALRCLRWLRPVANPPRAIPTFSTASLRFYSAEASPKTPKSLPLIKNDLKSAMRAKDAPRLAVLRNILSANLNASKTSSPVQTDVQLVALLRKLRKPYEDAAAEAEAAGRSDLVEKERQQLDILDGYIQACGVETVAKSELEAMVQKAVDAAKAAQAGPKEVMGKVMGAVMGQLEGKDRKHASQSKHLTQSLQRINVNTGSAFEAKIGYSRAVVTGDWVLVSGTTGYDYKTGEISPDVAEQTQQTLENIAAALEQAGSSIKEVVRVHYILPDRDDFPKTWEVLKKWFGDVGPAATMVQSGLMKDEMKIEIEVTARKGAVVA</sequence>
<dbReference type="PANTHER" id="PTHR43857">
    <property type="entry name" value="BLR7761 PROTEIN"/>
    <property type="match status" value="1"/>
</dbReference>
<dbReference type="AlphaFoldDB" id="A0AA39GRL5"/>
<dbReference type="EMBL" id="JAPDFR010000001">
    <property type="protein sequence ID" value="KAK0391269.1"/>
    <property type="molecule type" value="Genomic_DNA"/>
</dbReference>
<evidence type="ECO:0000256" key="1">
    <source>
        <dbReference type="RuleBase" id="RU365099"/>
    </source>
</evidence>
<dbReference type="Pfam" id="PF01042">
    <property type="entry name" value="Ribonuc_L-PSP"/>
    <property type="match status" value="1"/>
</dbReference>
<name>A0AA39GRL5_SARSR</name>
<dbReference type="Gene3D" id="3.30.1330.40">
    <property type="entry name" value="RutC-like"/>
    <property type="match status" value="1"/>
</dbReference>
<dbReference type="GO" id="GO:0016884">
    <property type="term" value="F:carbon-nitrogen ligase activity, with glutamine as amido-N-donor"/>
    <property type="evidence" value="ECO:0007669"/>
    <property type="project" value="UniProtKB-UniRule"/>
</dbReference>
<dbReference type="GO" id="GO:0005739">
    <property type="term" value="C:mitochondrion"/>
    <property type="evidence" value="ECO:0007669"/>
    <property type="project" value="UniProtKB-SubCell"/>
</dbReference>
<organism evidence="2 3">
    <name type="scientific">Sarocladium strictum</name>
    <name type="common">Black bundle disease fungus</name>
    <name type="synonym">Acremonium strictum</name>
    <dbReference type="NCBI Taxonomy" id="5046"/>
    <lineage>
        <taxon>Eukaryota</taxon>
        <taxon>Fungi</taxon>
        <taxon>Dikarya</taxon>
        <taxon>Ascomycota</taxon>
        <taxon>Pezizomycotina</taxon>
        <taxon>Sordariomycetes</taxon>
        <taxon>Hypocreomycetidae</taxon>
        <taxon>Hypocreales</taxon>
        <taxon>Sarocladiaceae</taxon>
        <taxon>Sarocladium</taxon>
    </lineage>
</organism>
<dbReference type="InterPro" id="IPR042184">
    <property type="entry name" value="YqeY/Aim41_N"/>
</dbReference>
<dbReference type="Pfam" id="PF09424">
    <property type="entry name" value="YqeY"/>
    <property type="match status" value="1"/>
</dbReference>
<dbReference type="Gene3D" id="1.10.1510.10">
    <property type="entry name" value="Uncharacterised protein YqeY/AIM41 PF09424, N-terminal domain"/>
    <property type="match status" value="1"/>
</dbReference>
<accession>A0AA39GRL5</accession>
<dbReference type="InterPro" id="IPR006175">
    <property type="entry name" value="YjgF/YER057c/UK114"/>
</dbReference>
<dbReference type="CDD" id="cd06154">
    <property type="entry name" value="YjgF_YER057c_UK114_like_6"/>
    <property type="match status" value="1"/>
</dbReference>
<dbReference type="SUPFAM" id="SSF55298">
    <property type="entry name" value="YjgF-like"/>
    <property type="match status" value="1"/>
</dbReference>